<protein>
    <recommendedName>
        <fullName evidence="3">Coenzyme A biosynthesis bifunctional protein CoaBC</fullName>
    </recommendedName>
    <alternativeName>
        <fullName evidence="3">DNA/pantothenate metabolism flavoprotein</fullName>
    </alternativeName>
    <alternativeName>
        <fullName evidence="3">Phosphopantothenoylcysteine synthetase/decarboxylase</fullName>
        <shortName evidence="3">PPCS-PPCDC</shortName>
    </alternativeName>
    <domain>
        <recommendedName>
            <fullName evidence="3">Phosphopantothenoylcysteine decarboxylase</fullName>
            <shortName evidence="3">PPC decarboxylase</shortName>
            <shortName evidence="3">PPC-DC</shortName>
            <ecNumber evidence="3">4.1.1.36</ecNumber>
        </recommendedName>
        <alternativeName>
            <fullName evidence="3">CoaC</fullName>
        </alternativeName>
    </domain>
    <domain>
        <recommendedName>
            <fullName evidence="3">Phosphopantothenate--cysteine ligase</fullName>
            <ecNumber evidence="3">6.3.2.5</ecNumber>
        </recommendedName>
        <alternativeName>
            <fullName evidence="3">CoaB</fullName>
        </alternativeName>
        <alternativeName>
            <fullName evidence="3">Phosphopantothenoylcysteine synthetase</fullName>
            <shortName evidence="3">PPC synthetase</shortName>
            <shortName evidence="3">PPC-S</shortName>
        </alternativeName>
    </domain>
</protein>
<proteinExistence type="inferred from homology"/>
<feature type="domain" description="Flavoprotein" evidence="5">
    <location>
        <begin position="5"/>
        <end position="173"/>
    </location>
</feature>
<evidence type="ECO:0000259" key="6">
    <source>
        <dbReference type="Pfam" id="PF04127"/>
    </source>
</evidence>
<dbReference type="SUPFAM" id="SSF102645">
    <property type="entry name" value="CoaB-like"/>
    <property type="match status" value="1"/>
</dbReference>
<comment type="function">
    <text evidence="4">Catalyzes two steps in the biosynthesis of coenzyme A. In the first step cysteine is conjugated to 4'-phosphopantothenate to form 4-phosphopantothenoylcysteine, in the latter compound is decarboxylated to form 4'-phosphopantotheine.</text>
</comment>
<feature type="binding site" evidence="3">
    <location>
        <position position="290"/>
    </location>
    <ligand>
        <name>CTP</name>
        <dbReference type="ChEBI" id="CHEBI:37563"/>
    </ligand>
</feature>
<dbReference type="Gene3D" id="3.40.50.1950">
    <property type="entry name" value="Flavin prenyltransferase-like"/>
    <property type="match status" value="1"/>
</dbReference>
<sequence>MVEGKNVILAVSGGIAAFKSAALVSKLVQAGANVKVMMTESAKEFVTPLTFQALSSQPVYDNTFHEPDPTKIAHIDIADWADVILVAPATANVLAKLANGIADDMLTTTILATTAPIYLAPAMNVNMYNRRSVQRNVKTLKEDGYKVIDGEEGYLACGWTGKGRMAEPDDLLQILQKHFSSQSRNLLAGKKVVITAGPTQERIDPVRYFTNHSSGKMGYAIAQAAKEQGAEVVLISGPTTLQVPDGIEVVHTISAQDMYEAVIKYFVHADIVIKSAAVADYRPKDTFLHKRKKQPGTWSVEMERTIDILKTIGEQKTTQLLVGFAAESENVEEYALSKLHSKNLDLIVANNILQEGAGFKGETNIIMTIAKDGRKKEYPVLSKIEAAKCIIEDIISYTKRQEHS</sequence>
<keyword evidence="8" id="KW-1185">Reference proteome</keyword>
<dbReference type="SUPFAM" id="SSF52507">
    <property type="entry name" value="Homo-oligomeric flavin-containing Cys decarboxylases, HFCD"/>
    <property type="match status" value="1"/>
</dbReference>
<dbReference type="EMBL" id="JBHLUX010000091">
    <property type="protein sequence ID" value="MFC0473120.1"/>
    <property type="molecule type" value="Genomic_DNA"/>
</dbReference>
<feature type="active site" description="Proton donor" evidence="3">
    <location>
        <position position="157"/>
    </location>
</feature>
<dbReference type="GO" id="GO:0004633">
    <property type="term" value="F:phosphopantothenoylcysteine decarboxylase activity"/>
    <property type="evidence" value="ECO:0007669"/>
    <property type="project" value="UniProtKB-EC"/>
</dbReference>
<evidence type="ECO:0000259" key="5">
    <source>
        <dbReference type="Pfam" id="PF02441"/>
    </source>
</evidence>
<dbReference type="InterPro" id="IPR036551">
    <property type="entry name" value="Flavin_trans-like"/>
</dbReference>
<comment type="pathway">
    <text evidence="3 4">Cofactor biosynthesis; coenzyme A biosynthesis; CoA from (R)-pantothenate: step 3/5.</text>
</comment>
<dbReference type="EC" id="4.1.1.36" evidence="3"/>
<accession>A0ABV6KJ76</accession>
<comment type="similarity">
    <text evidence="3 4">In the C-terminal section; belongs to the PPC synthetase family.</text>
</comment>
<comment type="similarity">
    <text evidence="3 4">In the N-terminal section; belongs to the HFCD (homo-oligomeric flavin containing Cys decarboxylase) superfamily.</text>
</comment>
<evidence type="ECO:0000256" key="1">
    <source>
        <dbReference type="ARBA" id="ARBA00022793"/>
    </source>
</evidence>
<keyword evidence="3" id="KW-0479">Metal-binding</keyword>
<evidence type="ECO:0000313" key="8">
    <source>
        <dbReference type="Proteomes" id="UP001589838"/>
    </source>
</evidence>
<feature type="binding site" evidence="3">
    <location>
        <position position="338"/>
    </location>
    <ligand>
        <name>CTP</name>
        <dbReference type="ChEBI" id="CHEBI:37563"/>
    </ligand>
</feature>
<keyword evidence="2 3" id="KW-0456">Lyase</keyword>
<keyword evidence="3 4" id="KW-0436">Ligase</keyword>
<dbReference type="NCBIfam" id="TIGR00521">
    <property type="entry name" value="coaBC_dfp"/>
    <property type="match status" value="1"/>
</dbReference>
<keyword evidence="3" id="KW-0460">Magnesium</keyword>
<dbReference type="InterPro" id="IPR007085">
    <property type="entry name" value="DNA/pantothenate-metab_flavo_C"/>
</dbReference>
<keyword evidence="3" id="KW-0511">Multifunctional enzyme</keyword>
<comment type="cofactor">
    <cofactor evidence="3">
        <name>FMN</name>
        <dbReference type="ChEBI" id="CHEBI:58210"/>
    </cofactor>
    <text evidence="3">Binds 1 FMN per subunit.</text>
</comment>
<feature type="binding site" evidence="3">
    <location>
        <position position="280"/>
    </location>
    <ligand>
        <name>CTP</name>
        <dbReference type="ChEBI" id="CHEBI:37563"/>
    </ligand>
</feature>
<comment type="catalytic activity">
    <reaction evidence="3 4">
        <text>N-[(R)-4-phosphopantothenoyl]-L-cysteine + H(+) = (R)-4'-phosphopantetheine + CO2</text>
        <dbReference type="Rhea" id="RHEA:16793"/>
        <dbReference type="ChEBI" id="CHEBI:15378"/>
        <dbReference type="ChEBI" id="CHEBI:16526"/>
        <dbReference type="ChEBI" id="CHEBI:59458"/>
        <dbReference type="ChEBI" id="CHEBI:61723"/>
        <dbReference type="EC" id="4.1.1.36"/>
    </reaction>
</comment>
<comment type="catalytic activity">
    <reaction evidence="3 4">
        <text>(R)-4'-phosphopantothenate + L-cysteine + CTP = N-[(R)-4-phosphopantothenoyl]-L-cysteine + CMP + diphosphate + H(+)</text>
        <dbReference type="Rhea" id="RHEA:19397"/>
        <dbReference type="ChEBI" id="CHEBI:10986"/>
        <dbReference type="ChEBI" id="CHEBI:15378"/>
        <dbReference type="ChEBI" id="CHEBI:33019"/>
        <dbReference type="ChEBI" id="CHEBI:35235"/>
        <dbReference type="ChEBI" id="CHEBI:37563"/>
        <dbReference type="ChEBI" id="CHEBI:59458"/>
        <dbReference type="ChEBI" id="CHEBI:60377"/>
        <dbReference type="EC" id="6.3.2.5"/>
    </reaction>
</comment>
<evidence type="ECO:0000313" key="7">
    <source>
        <dbReference type="EMBL" id="MFC0473120.1"/>
    </source>
</evidence>
<evidence type="ECO:0000256" key="4">
    <source>
        <dbReference type="RuleBase" id="RU364078"/>
    </source>
</evidence>
<keyword evidence="3 4" id="KW-0288">FMN</keyword>
<dbReference type="InterPro" id="IPR003382">
    <property type="entry name" value="Flavoprotein"/>
</dbReference>
<feature type="region of interest" description="Phosphopantothenoylcysteine decarboxylase" evidence="3">
    <location>
        <begin position="1"/>
        <end position="191"/>
    </location>
</feature>
<dbReference type="Proteomes" id="UP001589838">
    <property type="component" value="Unassembled WGS sequence"/>
</dbReference>
<gene>
    <name evidence="3 7" type="primary">coaBC</name>
    <name evidence="7" type="ORF">ACFFHM_22150</name>
</gene>
<organism evidence="7 8">
    <name type="scientific">Halalkalibacter kiskunsagensis</name>
    <dbReference type="NCBI Taxonomy" id="1548599"/>
    <lineage>
        <taxon>Bacteria</taxon>
        <taxon>Bacillati</taxon>
        <taxon>Bacillota</taxon>
        <taxon>Bacilli</taxon>
        <taxon>Bacillales</taxon>
        <taxon>Bacillaceae</taxon>
        <taxon>Halalkalibacter</taxon>
    </lineage>
</organism>
<dbReference type="RefSeq" id="WP_335960914.1">
    <property type="nucleotide sequence ID" value="NZ_JAXBLX010000013.1"/>
</dbReference>
<keyword evidence="3 4" id="KW-0285">Flavoprotein</keyword>
<feature type="binding site" evidence="3">
    <location>
        <position position="324"/>
    </location>
    <ligand>
        <name>CTP</name>
        <dbReference type="ChEBI" id="CHEBI:37563"/>
    </ligand>
</feature>
<comment type="caution">
    <text evidence="3">Lacks conserved residue(s) required for the propagation of feature annotation.</text>
</comment>
<dbReference type="GO" id="GO:0004632">
    <property type="term" value="F:phosphopantothenate--cysteine ligase activity"/>
    <property type="evidence" value="ECO:0007669"/>
    <property type="project" value="UniProtKB-EC"/>
</dbReference>
<comment type="pathway">
    <text evidence="3 4">Cofactor biosynthesis; coenzyme A biosynthesis; CoA from (R)-pantothenate: step 2/5.</text>
</comment>
<comment type="cofactor">
    <cofactor evidence="3">
        <name>Mg(2+)</name>
        <dbReference type="ChEBI" id="CHEBI:18420"/>
    </cofactor>
</comment>
<dbReference type="EC" id="6.3.2.5" evidence="3"/>
<dbReference type="Pfam" id="PF02441">
    <property type="entry name" value="Flavoprotein"/>
    <property type="match status" value="1"/>
</dbReference>
<dbReference type="Pfam" id="PF04127">
    <property type="entry name" value="DFP"/>
    <property type="match status" value="1"/>
</dbReference>
<dbReference type="HAMAP" id="MF_02225">
    <property type="entry name" value="CoaBC"/>
    <property type="match status" value="1"/>
</dbReference>
<name>A0ABV6KJ76_9BACI</name>
<reference evidence="7 8" key="1">
    <citation type="submission" date="2024-09" db="EMBL/GenBank/DDBJ databases">
        <authorList>
            <person name="Sun Q."/>
            <person name="Mori K."/>
        </authorList>
    </citation>
    <scope>NUCLEOTIDE SEQUENCE [LARGE SCALE GENOMIC DNA]</scope>
    <source>
        <strain evidence="7 8">NCAIM B.02610</strain>
    </source>
</reference>
<evidence type="ECO:0000256" key="2">
    <source>
        <dbReference type="ARBA" id="ARBA00023239"/>
    </source>
</evidence>
<feature type="region of interest" description="Phosphopantothenate--cysteine ligase" evidence="3">
    <location>
        <begin position="192"/>
        <end position="404"/>
    </location>
</feature>
<feature type="domain" description="DNA/pantothenate metabolism flavoprotein C-terminal" evidence="6">
    <location>
        <begin position="187"/>
        <end position="396"/>
    </location>
</feature>
<keyword evidence="1 3" id="KW-0210">Decarboxylase</keyword>
<dbReference type="InterPro" id="IPR035929">
    <property type="entry name" value="CoaB-like_sf"/>
</dbReference>
<dbReference type="PANTHER" id="PTHR14359">
    <property type="entry name" value="HOMO-OLIGOMERIC FLAVIN CONTAINING CYS DECARBOXYLASE FAMILY"/>
    <property type="match status" value="1"/>
</dbReference>
<comment type="caution">
    <text evidence="7">The sequence shown here is derived from an EMBL/GenBank/DDBJ whole genome shotgun (WGS) entry which is preliminary data.</text>
</comment>
<dbReference type="InterPro" id="IPR005252">
    <property type="entry name" value="CoaBC"/>
</dbReference>
<comment type="function">
    <text evidence="3">Catalyzes two sequential steps in the biosynthesis of coenzyme A. In the first step cysteine is conjugated to 4'-phosphopantothenate to form 4-phosphopantothenoylcysteine. In the second step the latter compound is decarboxylated to form 4'-phosphopantotheine.</text>
</comment>
<dbReference type="PANTHER" id="PTHR14359:SF6">
    <property type="entry name" value="PHOSPHOPANTOTHENOYLCYSTEINE DECARBOXYLASE"/>
    <property type="match status" value="1"/>
</dbReference>
<feature type="binding site" evidence="3">
    <location>
        <position position="342"/>
    </location>
    <ligand>
        <name>CTP</name>
        <dbReference type="ChEBI" id="CHEBI:37563"/>
    </ligand>
</feature>
<evidence type="ECO:0000256" key="3">
    <source>
        <dbReference type="HAMAP-Rule" id="MF_02225"/>
    </source>
</evidence>
<dbReference type="Gene3D" id="3.40.50.10300">
    <property type="entry name" value="CoaB-like"/>
    <property type="match status" value="1"/>
</dbReference>